<comment type="similarity">
    <text evidence="1">Belongs to the dynein light chain family.</text>
</comment>
<dbReference type="PANTHER" id="PTHR11886">
    <property type="entry name" value="DYNEIN LIGHT CHAIN"/>
    <property type="match status" value="1"/>
</dbReference>
<comment type="caution">
    <text evidence="2">The sequence shown here is derived from an EMBL/GenBank/DDBJ whole genome shotgun (WGS) entry which is preliminary data.</text>
</comment>
<evidence type="ECO:0000256" key="1">
    <source>
        <dbReference type="RuleBase" id="RU365010"/>
    </source>
</evidence>
<dbReference type="Proteomes" id="UP001281761">
    <property type="component" value="Unassembled WGS sequence"/>
</dbReference>
<dbReference type="Gene3D" id="3.30.740.10">
    <property type="entry name" value="Protein Inhibitor Of Neuronal Nitric Oxide Synthase"/>
    <property type="match status" value="1"/>
</dbReference>
<dbReference type="SUPFAM" id="SSF54648">
    <property type="entry name" value="DLC"/>
    <property type="match status" value="1"/>
</dbReference>
<keyword evidence="1" id="KW-0243">Dynein</keyword>
<gene>
    <name evidence="2" type="ORF">BLNAU_19171</name>
</gene>
<keyword evidence="3" id="KW-1185">Reference proteome</keyword>
<keyword evidence="1" id="KW-0505">Motor protein</keyword>
<dbReference type="PANTHER" id="PTHR11886:SF2">
    <property type="entry name" value="DYNEIN AXONEMAL LIGHT CHAIN 4"/>
    <property type="match status" value="1"/>
</dbReference>
<dbReference type="SMART" id="SM01375">
    <property type="entry name" value="Dynein_light"/>
    <property type="match status" value="1"/>
</dbReference>
<dbReference type="InterPro" id="IPR001372">
    <property type="entry name" value="Dynein_light_chain_typ-1/2"/>
</dbReference>
<evidence type="ECO:0000313" key="2">
    <source>
        <dbReference type="EMBL" id="KAK2945875.1"/>
    </source>
</evidence>
<sequence length="113" mass="12822">MEDDERQLEAEGEAQDSTEEYRKMMNYSLIKHCDMNEEMRVETLEVVVTALEKCPNHHENAAKLIKDTMDKKFGGGWDAIVGEGYGFSISSHAKHLLFLYYGGTLAVLLYKAS</sequence>
<evidence type="ECO:0000313" key="3">
    <source>
        <dbReference type="Proteomes" id="UP001281761"/>
    </source>
</evidence>
<dbReference type="EMBL" id="JARBJD010000244">
    <property type="protein sequence ID" value="KAK2945875.1"/>
    <property type="molecule type" value="Genomic_DNA"/>
</dbReference>
<accession>A0ABQ9X271</accession>
<keyword evidence="1" id="KW-0493">Microtubule</keyword>
<reference evidence="2 3" key="1">
    <citation type="journal article" date="2022" name="bioRxiv">
        <title>Genomics of Preaxostyla Flagellates Illuminates Evolutionary Transitions and the Path Towards Mitochondrial Loss.</title>
        <authorList>
            <person name="Novak L.V.F."/>
            <person name="Treitli S.C."/>
            <person name="Pyrih J."/>
            <person name="Halakuc P."/>
            <person name="Pipaliya S.V."/>
            <person name="Vacek V."/>
            <person name="Brzon O."/>
            <person name="Soukal P."/>
            <person name="Eme L."/>
            <person name="Dacks J.B."/>
            <person name="Karnkowska A."/>
            <person name="Elias M."/>
            <person name="Hampl V."/>
        </authorList>
    </citation>
    <scope>NUCLEOTIDE SEQUENCE [LARGE SCALE GENOMIC DNA]</scope>
    <source>
        <strain evidence="2">NAU3</strain>
        <tissue evidence="2">Gut</tissue>
    </source>
</reference>
<protein>
    <recommendedName>
        <fullName evidence="1">Dynein light chain</fullName>
    </recommendedName>
</protein>
<keyword evidence="1" id="KW-0963">Cytoplasm</keyword>
<proteinExistence type="inferred from homology"/>
<keyword evidence="1" id="KW-0206">Cytoskeleton</keyword>
<comment type="subcellular location">
    <subcellularLocation>
        <location evidence="1">Cytoplasm</location>
        <location evidence="1">Cytoskeleton</location>
    </subcellularLocation>
</comment>
<name>A0ABQ9X271_9EUKA</name>
<dbReference type="CDD" id="cd21453">
    <property type="entry name" value="DLC-like_DNAL4"/>
    <property type="match status" value="1"/>
</dbReference>
<dbReference type="InterPro" id="IPR037177">
    <property type="entry name" value="DLC_sf"/>
</dbReference>
<organism evidence="2 3">
    <name type="scientific">Blattamonas nauphoetae</name>
    <dbReference type="NCBI Taxonomy" id="2049346"/>
    <lineage>
        <taxon>Eukaryota</taxon>
        <taxon>Metamonada</taxon>
        <taxon>Preaxostyla</taxon>
        <taxon>Oxymonadida</taxon>
        <taxon>Blattamonas</taxon>
    </lineage>
</organism>
<dbReference type="Pfam" id="PF01221">
    <property type="entry name" value="Dynein_light"/>
    <property type="match status" value="1"/>
</dbReference>